<dbReference type="Proteomes" id="UP001186944">
    <property type="component" value="Unassembled WGS sequence"/>
</dbReference>
<proteinExistence type="predicted"/>
<evidence type="ECO:0000313" key="2">
    <source>
        <dbReference type="Proteomes" id="UP001186944"/>
    </source>
</evidence>
<name>A0AA88XFH0_PINIB</name>
<sequence>MPALDRHRKANMVRHLLREEDNLQILENHYLSKEEEYGIAKQMIAEGIKEAKSHPQHVAKRWQEHKLISEHLEHLNVTKAWE</sequence>
<dbReference type="Pfam" id="PF14978">
    <property type="entry name" value="MRP-63"/>
    <property type="match status" value="1"/>
</dbReference>
<reference evidence="1" key="1">
    <citation type="submission" date="2019-08" db="EMBL/GenBank/DDBJ databases">
        <title>The improved chromosome-level genome for the pearl oyster Pinctada fucata martensii using PacBio sequencing and Hi-C.</title>
        <authorList>
            <person name="Zheng Z."/>
        </authorList>
    </citation>
    <scope>NUCLEOTIDE SEQUENCE</scope>
    <source>
        <strain evidence="1">ZZ-2019</strain>
        <tissue evidence="1">Adductor muscle</tissue>
    </source>
</reference>
<comment type="caution">
    <text evidence="1">The sequence shown here is derived from an EMBL/GenBank/DDBJ whole genome shotgun (WGS) entry which is preliminary data.</text>
</comment>
<dbReference type="GO" id="GO:0032543">
    <property type="term" value="P:mitochondrial translation"/>
    <property type="evidence" value="ECO:0007669"/>
    <property type="project" value="TreeGrafter"/>
</dbReference>
<dbReference type="AlphaFoldDB" id="A0AA88XFH0"/>
<dbReference type="PANTHER" id="PTHR14520">
    <property type="entry name" value="MITOCHONDRIAL RIBOSOMAL PROTEIN 63"/>
    <property type="match status" value="1"/>
</dbReference>
<gene>
    <name evidence="1" type="ORF">FSP39_007972</name>
</gene>
<dbReference type="GO" id="GO:0005761">
    <property type="term" value="C:mitochondrial ribosome"/>
    <property type="evidence" value="ECO:0007669"/>
    <property type="project" value="InterPro"/>
</dbReference>
<keyword evidence="2" id="KW-1185">Reference proteome</keyword>
<dbReference type="InterPro" id="IPR016576">
    <property type="entry name" value="Ribosomal_mL63"/>
</dbReference>
<dbReference type="PANTHER" id="PTHR14520:SF4">
    <property type="entry name" value="LARGE RIBOSOMAL SUBUNIT PROTEIN ML63"/>
    <property type="match status" value="1"/>
</dbReference>
<dbReference type="GO" id="GO:0003735">
    <property type="term" value="F:structural constituent of ribosome"/>
    <property type="evidence" value="ECO:0007669"/>
    <property type="project" value="TreeGrafter"/>
</dbReference>
<dbReference type="EMBL" id="VSWD01000013">
    <property type="protein sequence ID" value="KAK3084091.1"/>
    <property type="molecule type" value="Genomic_DNA"/>
</dbReference>
<evidence type="ECO:0000313" key="1">
    <source>
        <dbReference type="EMBL" id="KAK3084091.1"/>
    </source>
</evidence>
<organism evidence="1 2">
    <name type="scientific">Pinctada imbricata</name>
    <name type="common">Atlantic pearl-oyster</name>
    <name type="synonym">Pinctada martensii</name>
    <dbReference type="NCBI Taxonomy" id="66713"/>
    <lineage>
        <taxon>Eukaryota</taxon>
        <taxon>Metazoa</taxon>
        <taxon>Spiralia</taxon>
        <taxon>Lophotrochozoa</taxon>
        <taxon>Mollusca</taxon>
        <taxon>Bivalvia</taxon>
        <taxon>Autobranchia</taxon>
        <taxon>Pteriomorphia</taxon>
        <taxon>Pterioida</taxon>
        <taxon>Pterioidea</taxon>
        <taxon>Pteriidae</taxon>
        <taxon>Pinctada</taxon>
    </lineage>
</organism>
<protein>
    <submittedName>
        <fullName evidence="1">Uncharacterized protein</fullName>
    </submittedName>
</protein>
<accession>A0AA88XFH0</accession>